<evidence type="ECO:0000313" key="3">
    <source>
        <dbReference type="Proteomes" id="UP001016761"/>
    </source>
</evidence>
<proteinExistence type="predicted"/>
<feature type="compositionally biased region" description="Basic and acidic residues" evidence="1">
    <location>
        <begin position="9"/>
        <end position="28"/>
    </location>
</feature>
<feature type="region of interest" description="Disordered" evidence="1">
    <location>
        <begin position="1"/>
        <end position="49"/>
    </location>
</feature>
<evidence type="ECO:0000313" key="2">
    <source>
        <dbReference type="EMBL" id="NUC72571.1"/>
    </source>
</evidence>
<dbReference type="Proteomes" id="UP001016761">
    <property type="component" value="Unassembled WGS sequence"/>
</dbReference>
<comment type="caution">
    <text evidence="2">The sequence shown here is derived from an EMBL/GenBank/DDBJ whole genome shotgun (WGS) entry which is preliminary data.</text>
</comment>
<protein>
    <submittedName>
        <fullName evidence="2">Uncharacterized protein</fullName>
    </submittedName>
</protein>
<organism evidence="2 3">
    <name type="scientific">Haloterrigena gelatinilytica</name>
    <dbReference type="NCBI Taxonomy" id="2741724"/>
    <lineage>
        <taxon>Archaea</taxon>
        <taxon>Methanobacteriati</taxon>
        <taxon>Methanobacteriota</taxon>
        <taxon>Stenosarchaea group</taxon>
        <taxon>Halobacteria</taxon>
        <taxon>Halobacteriales</taxon>
        <taxon>Natrialbaceae</taxon>
        <taxon>Haloterrigena</taxon>
    </lineage>
</organism>
<accession>A0ABX2LIF7</accession>
<sequence>MNLEDTLPDDVKDELNEATEKSKAEKERAARKKRRAKTKYGHLMGDDDE</sequence>
<gene>
    <name evidence="2" type="ORF">HTZ84_09655</name>
</gene>
<dbReference type="EMBL" id="JABUQZ010000001">
    <property type="protein sequence ID" value="NUC72571.1"/>
    <property type="molecule type" value="Genomic_DNA"/>
</dbReference>
<reference evidence="2 3" key="1">
    <citation type="submission" date="2020-06" db="EMBL/GenBank/DDBJ databases">
        <title>Haloterrigena sp. nov., an extremely halophilic archaeon isolated from a saline sediment.</title>
        <authorList>
            <person name="Liu B.-B."/>
        </authorList>
    </citation>
    <scope>NUCLEOTIDE SEQUENCE [LARGE SCALE GENOMIC DNA]</scope>
    <source>
        <strain evidence="2 3">SYSU A558-1</strain>
    </source>
</reference>
<evidence type="ECO:0000256" key="1">
    <source>
        <dbReference type="SAM" id="MobiDB-lite"/>
    </source>
</evidence>
<dbReference type="RefSeq" id="WP_174680480.1">
    <property type="nucleotide sequence ID" value="NZ_JABUQZ010000001.1"/>
</dbReference>
<feature type="compositionally biased region" description="Basic residues" evidence="1">
    <location>
        <begin position="29"/>
        <end position="40"/>
    </location>
</feature>
<keyword evidence="3" id="KW-1185">Reference proteome</keyword>
<name>A0ABX2LIF7_9EURY</name>